<organism evidence="1 2">
    <name type="scientific">Dallia pectoralis</name>
    <name type="common">Alaska blackfish</name>
    <dbReference type="NCBI Taxonomy" id="75939"/>
    <lineage>
        <taxon>Eukaryota</taxon>
        <taxon>Metazoa</taxon>
        <taxon>Chordata</taxon>
        <taxon>Craniata</taxon>
        <taxon>Vertebrata</taxon>
        <taxon>Euteleostomi</taxon>
        <taxon>Actinopterygii</taxon>
        <taxon>Neopterygii</taxon>
        <taxon>Teleostei</taxon>
        <taxon>Protacanthopterygii</taxon>
        <taxon>Esociformes</taxon>
        <taxon>Umbridae</taxon>
        <taxon>Dallia</taxon>
    </lineage>
</organism>
<accession>A0ACC2HJZ5</accession>
<gene>
    <name evidence="1" type="ORF">DPEC_G00004750</name>
</gene>
<sequence>MLGQKQAAPALLRRPGLRHTLRRACLLISPSAREHRQALNAPWLSAMVRKGLSKSFIVLRLQRPASHSWRSASRLSLPSLTWEYIIALQTHYSVQLLLDSQSECSRPHCAADNKPGRNAA</sequence>
<protein>
    <submittedName>
        <fullName evidence="1">Uncharacterized protein</fullName>
    </submittedName>
</protein>
<evidence type="ECO:0000313" key="2">
    <source>
        <dbReference type="Proteomes" id="UP001157502"/>
    </source>
</evidence>
<keyword evidence="2" id="KW-1185">Reference proteome</keyword>
<reference evidence="1" key="1">
    <citation type="submission" date="2021-05" db="EMBL/GenBank/DDBJ databases">
        <authorList>
            <person name="Pan Q."/>
            <person name="Jouanno E."/>
            <person name="Zahm M."/>
            <person name="Klopp C."/>
            <person name="Cabau C."/>
            <person name="Louis A."/>
            <person name="Berthelot C."/>
            <person name="Parey E."/>
            <person name="Roest Crollius H."/>
            <person name="Montfort J."/>
            <person name="Robinson-Rechavi M."/>
            <person name="Bouchez O."/>
            <person name="Lampietro C."/>
            <person name="Lopez Roques C."/>
            <person name="Donnadieu C."/>
            <person name="Postlethwait J."/>
            <person name="Bobe J."/>
            <person name="Dillon D."/>
            <person name="Chandos A."/>
            <person name="von Hippel F."/>
            <person name="Guiguen Y."/>
        </authorList>
    </citation>
    <scope>NUCLEOTIDE SEQUENCE</scope>
    <source>
        <strain evidence="1">YG-Jan2019</strain>
    </source>
</reference>
<proteinExistence type="predicted"/>
<name>A0ACC2HJZ5_DALPE</name>
<comment type="caution">
    <text evidence="1">The sequence shown here is derived from an EMBL/GenBank/DDBJ whole genome shotgun (WGS) entry which is preliminary data.</text>
</comment>
<evidence type="ECO:0000313" key="1">
    <source>
        <dbReference type="EMBL" id="KAJ8016203.1"/>
    </source>
</evidence>
<dbReference type="Proteomes" id="UP001157502">
    <property type="component" value="Chromosome 1"/>
</dbReference>
<dbReference type="EMBL" id="CM055728">
    <property type="protein sequence ID" value="KAJ8016203.1"/>
    <property type="molecule type" value="Genomic_DNA"/>
</dbReference>